<evidence type="ECO:0000256" key="2">
    <source>
        <dbReference type="SAM" id="Phobius"/>
    </source>
</evidence>
<dbReference type="RefSeq" id="WP_130586077.1">
    <property type="nucleotide sequence ID" value="NZ_AP019389.1"/>
</dbReference>
<feature type="transmembrane region" description="Helical" evidence="2">
    <location>
        <begin position="149"/>
        <end position="173"/>
    </location>
</feature>
<evidence type="ECO:0000313" key="3">
    <source>
        <dbReference type="EMBL" id="BBI20079.1"/>
    </source>
</evidence>
<feature type="transmembrane region" description="Helical" evidence="2">
    <location>
        <begin position="109"/>
        <end position="129"/>
    </location>
</feature>
<feature type="region of interest" description="Disordered" evidence="1">
    <location>
        <begin position="201"/>
        <end position="220"/>
    </location>
</feature>
<dbReference type="Proteomes" id="UP000290057">
    <property type="component" value="Chromosome"/>
</dbReference>
<feature type="transmembrane region" description="Helical" evidence="2">
    <location>
        <begin position="63"/>
        <end position="88"/>
    </location>
</feature>
<keyword evidence="4" id="KW-1185">Reference proteome</keyword>
<accession>A0A3T1CGH9</accession>
<evidence type="ECO:0008006" key="5">
    <source>
        <dbReference type="Google" id="ProtNLM"/>
    </source>
</evidence>
<dbReference type="Pfam" id="PF10011">
    <property type="entry name" value="DUF2254"/>
    <property type="match status" value="1"/>
</dbReference>
<keyword evidence="2" id="KW-0472">Membrane</keyword>
<proteinExistence type="predicted"/>
<dbReference type="AlphaFoldDB" id="A0A3T1CGH9"/>
<name>A0A3T1CGH9_9SPHN</name>
<evidence type="ECO:0000256" key="1">
    <source>
        <dbReference type="SAM" id="MobiDB-lite"/>
    </source>
</evidence>
<organism evidence="3 4">
    <name type="scientific">Qipengyuania flava</name>
    <dbReference type="NCBI Taxonomy" id="192812"/>
    <lineage>
        <taxon>Bacteria</taxon>
        <taxon>Pseudomonadati</taxon>
        <taxon>Pseudomonadota</taxon>
        <taxon>Alphaproteobacteria</taxon>
        <taxon>Sphingomonadales</taxon>
        <taxon>Erythrobacteraceae</taxon>
        <taxon>Qipengyuania</taxon>
    </lineage>
</organism>
<keyword evidence="2" id="KW-0812">Transmembrane</keyword>
<protein>
    <recommendedName>
        <fullName evidence="5">DUF2254 domain-containing protein</fullName>
    </recommendedName>
</protein>
<dbReference type="InterPro" id="IPR018723">
    <property type="entry name" value="DUF2254_membrane"/>
</dbReference>
<evidence type="ECO:0000313" key="4">
    <source>
        <dbReference type="Proteomes" id="UP000290057"/>
    </source>
</evidence>
<sequence>MIARLRKIWRDINASYWFLPALFTLGAVGLALITLWLDRSGWSDFLSDVSWLQPARPDGASNILTVIAGSMIGVASTVFSITIAAVAYASGNYGPRLLTNFMEDRGNQYSLATFIGTFVFAITVLRTVRAEDEAPSNIEDAAATALPGFVPQLSLLVAFGLMALSVAVLVYFLNHIPASIRINTVLKDIGARLLADIAERYPEPNGGEQPSTVPDGEPVTAHDTGYVQAISFGRLERIAREFDGKLKLAVRTGDFVHPNVTIAYWAGMDRVADCPSDEVRECFTLGSMRTPSQDMQFLIDELVEIGLRALSPGINDPFTAVTAVHWLGAATAELAHRNLTRSFASNGDEPRVVLLEDDFEHFVGRGFGAMRGGLASNRIAALVAFDAIVDAASMLDDEARRAILIREGDLLVTQAREHLVGPELHLVEARYQRFLQKMER</sequence>
<feature type="transmembrane region" description="Helical" evidence="2">
    <location>
        <begin position="16"/>
        <end position="37"/>
    </location>
</feature>
<keyword evidence="2" id="KW-1133">Transmembrane helix</keyword>
<dbReference type="EMBL" id="AP019389">
    <property type="protein sequence ID" value="BBI20079.1"/>
    <property type="molecule type" value="Genomic_DNA"/>
</dbReference>
<reference evidence="3 4" key="1">
    <citation type="submission" date="2019-01" db="EMBL/GenBank/DDBJ databases">
        <title>Complete genome sequence of Erythrobacter flavus KJ5.</title>
        <authorList>
            <person name="Kanesaki Y."/>
            <person name="Brotosudarmo T."/>
            <person name="Moriuchi R."/>
            <person name="Awai K."/>
        </authorList>
    </citation>
    <scope>NUCLEOTIDE SEQUENCE [LARGE SCALE GENOMIC DNA]</scope>
    <source>
        <strain evidence="3 4">KJ5</strain>
    </source>
</reference>
<gene>
    <name evidence="3" type="ORF">EKJ_09260</name>
</gene>